<dbReference type="OrthoDB" id="7678026at2"/>
<dbReference type="GO" id="GO:0046656">
    <property type="term" value="P:folic acid biosynthetic process"/>
    <property type="evidence" value="ECO:0007669"/>
    <property type="project" value="UniProtKB-KW"/>
</dbReference>
<dbReference type="InterPro" id="IPR006156">
    <property type="entry name" value="Dihydroneopterin_aldolase"/>
</dbReference>
<feature type="domain" description="Dihydroneopterin aldolase/epimerase" evidence="8">
    <location>
        <begin position="28"/>
        <end position="136"/>
    </location>
</feature>
<evidence type="ECO:0000256" key="3">
    <source>
        <dbReference type="ARBA" id="ARBA00005708"/>
    </source>
</evidence>
<comment type="catalytic activity">
    <reaction evidence="1">
        <text>7,8-dihydroneopterin = 6-hydroxymethyl-7,8-dihydropterin + glycolaldehyde</text>
        <dbReference type="Rhea" id="RHEA:10540"/>
        <dbReference type="ChEBI" id="CHEBI:17001"/>
        <dbReference type="ChEBI" id="CHEBI:17071"/>
        <dbReference type="ChEBI" id="CHEBI:44841"/>
        <dbReference type="EC" id="4.1.2.25"/>
    </reaction>
</comment>
<proteinExistence type="inferred from homology"/>
<dbReference type="Proteomes" id="UP000315816">
    <property type="component" value="Unassembled WGS sequence"/>
</dbReference>
<comment type="pathway">
    <text evidence="2">Cofactor biosynthesis; tetrahydrofolate biosynthesis; 2-amino-4-hydroxy-6-hydroxymethyl-7,8-dihydropteridine diphosphate from 7,8-dihydroneopterin triphosphate: step 3/4.</text>
</comment>
<reference evidence="9 10" key="1">
    <citation type="submission" date="2019-06" db="EMBL/GenBank/DDBJ databases">
        <title>A novel species of marine bacteria.</title>
        <authorList>
            <person name="Wang Y."/>
        </authorList>
    </citation>
    <scope>NUCLEOTIDE SEQUENCE [LARGE SCALE GENOMIC DNA]</scope>
    <source>
        <strain evidence="9 10">MA1-10</strain>
    </source>
</reference>
<dbReference type="NCBIfam" id="TIGR00526">
    <property type="entry name" value="folB_dom"/>
    <property type="match status" value="1"/>
</dbReference>
<accession>A0A545SRB5</accession>
<keyword evidence="5" id="KW-0289">Folate biosynthesis</keyword>
<comment type="caution">
    <text evidence="9">The sequence shown here is derived from an EMBL/GenBank/DDBJ whole genome shotgun (WGS) entry which is preliminary data.</text>
</comment>
<dbReference type="SMART" id="SM00905">
    <property type="entry name" value="FolB"/>
    <property type="match status" value="1"/>
</dbReference>
<dbReference type="Gene3D" id="3.30.1130.10">
    <property type="match status" value="1"/>
</dbReference>
<dbReference type="Pfam" id="PF02152">
    <property type="entry name" value="FolB"/>
    <property type="match status" value="1"/>
</dbReference>
<gene>
    <name evidence="9" type="ORF">FIL88_09820</name>
</gene>
<evidence type="ECO:0000256" key="4">
    <source>
        <dbReference type="ARBA" id="ARBA00013043"/>
    </source>
</evidence>
<dbReference type="InterPro" id="IPR006157">
    <property type="entry name" value="FolB_dom"/>
</dbReference>
<dbReference type="InterPro" id="IPR043133">
    <property type="entry name" value="GTP-CH-I_C/QueF"/>
</dbReference>
<sequence length="300" mass="32363">MMTDASLAFSDLEARARAMAGDVPADRISVRDHVVDVEIGAFQAERGVTQRLSFSVVVEVSDHGGAQTDDVDDILSYDTITEAIMAELDAERLNLLETLAERIAQRLLHAPQPQRVFVRIEKLDRGPGKLGVEIVRDRSGQSGTAGTDDTPAPILTFLSSTALKSHGLGTFLDQLEQDGVPTILVVDADLPTATDSWPARNIALLQADQAAWRLAADDARSVPVGTRTELDWGLKNGQLSVWAPSKMVLDAVDAPVSTDLADLTLWFAQQVDACQILWVGCPARDIPGISSQSVMLEDLL</sequence>
<dbReference type="AlphaFoldDB" id="A0A545SRB5"/>
<comment type="similarity">
    <text evidence="3">Belongs to the DHNA family.</text>
</comment>
<evidence type="ECO:0000256" key="1">
    <source>
        <dbReference type="ARBA" id="ARBA00001353"/>
    </source>
</evidence>
<dbReference type="PANTHER" id="PTHR42844">
    <property type="entry name" value="DIHYDRONEOPTERIN ALDOLASE 1-RELATED"/>
    <property type="match status" value="1"/>
</dbReference>
<dbReference type="GO" id="GO:0004150">
    <property type="term" value="F:dihydroneopterin aldolase activity"/>
    <property type="evidence" value="ECO:0007669"/>
    <property type="project" value="UniProtKB-EC"/>
</dbReference>
<keyword evidence="10" id="KW-1185">Reference proteome</keyword>
<evidence type="ECO:0000313" key="9">
    <source>
        <dbReference type="EMBL" id="TQV67511.1"/>
    </source>
</evidence>
<evidence type="ECO:0000256" key="5">
    <source>
        <dbReference type="ARBA" id="ARBA00022909"/>
    </source>
</evidence>
<evidence type="ECO:0000256" key="7">
    <source>
        <dbReference type="ARBA" id="ARBA00032903"/>
    </source>
</evidence>
<dbReference type="EC" id="4.1.2.25" evidence="4"/>
<protein>
    <recommendedName>
        <fullName evidence="4">dihydroneopterin aldolase</fullName>
        <ecNumber evidence="4">4.1.2.25</ecNumber>
    </recommendedName>
    <alternativeName>
        <fullName evidence="7">7,8-dihydroneopterin aldolase</fullName>
    </alternativeName>
</protein>
<name>A0A545SRB5_9RHOB</name>
<dbReference type="SUPFAM" id="SSF55620">
    <property type="entry name" value="Tetrahydrobiopterin biosynthesis enzymes-like"/>
    <property type="match status" value="1"/>
</dbReference>
<dbReference type="PANTHER" id="PTHR42844:SF1">
    <property type="entry name" value="DIHYDRONEOPTERIN ALDOLASE 1-RELATED"/>
    <property type="match status" value="1"/>
</dbReference>
<dbReference type="GO" id="GO:0005737">
    <property type="term" value="C:cytoplasm"/>
    <property type="evidence" value="ECO:0007669"/>
    <property type="project" value="TreeGrafter"/>
</dbReference>
<keyword evidence="6" id="KW-0456">Lyase</keyword>
<dbReference type="EMBL" id="VICH01000006">
    <property type="protein sequence ID" value="TQV67511.1"/>
    <property type="molecule type" value="Genomic_DNA"/>
</dbReference>
<evidence type="ECO:0000313" key="10">
    <source>
        <dbReference type="Proteomes" id="UP000315816"/>
    </source>
</evidence>
<organism evidence="9 10">
    <name type="scientific">Aliiroseovarius halocynthiae</name>
    <dbReference type="NCBI Taxonomy" id="985055"/>
    <lineage>
        <taxon>Bacteria</taxon>
        <taxon>Pseudomonadati</taxon>
        <taxon>Pseudomonadota</taxon>
        <taxon>Alphaproteobacteria</taxon>
        <taxon>Rhodobacterales</taxon>
        <taxon>Paracoccaceae</taxon>
        <taxon>Aliiroseovarius</taxon>
    </lineage>
</organism>
<evidence type="ECO:0000256" key="2">
    <source>
        <dbReference type="ARBA" id="ARBA00005013"/>
    </source>
</evidence>
<evidence type="ECO:0000259" key="8">
    <source>
        <dbReference type="SMART" id="SM00905"/>
    </source>
</evidence>
<evidence type="ECO:0000256" key="6">
    <source>
        <dbReference type="ARBA" id="ARBA00023239"/>
    </source>
</evidence>